<evidence type="ECO:0000256" key="4">
    <source>
        <dbReference type="ARBA" id="ARBA00022692"/>
    </source>
</evidence>
<reference evidence="12 13" key="1">
    <citation type="journal article" date="2014" name="Int. J. Syst. Evol. Microbiol.">
        <title>Complete genome sequence of Corynebacterium casei LMG S-19264T (=DSM 44701T), isolated from a smear-ripened cheese.</title>
        <authorList>
            <consortium name="US DOE Joint Genome Institute (JGI-PGF)"/>
            <person name="Walter F."/>
            <person name="Albersmeier A."/>
            <person name="Kalinowski J."/>
            <person name="Ruckert C."/>
        </authorList>
    </citation>
    <scope>NUCLEOTIDE SEQUENCE [LARGE SCALE GENOMIC DNA]</scope>
    <source>
        <strain evidence="12 13">NBRC 111766</strain>
    </source>
</reference>
<evidence type="ECO:0000313" key="13">
    <source>
        <dbReference type="Proteomes" id="UP001157355"/>
    </source>
</evidence>
<accession>A0AA37TQJ7</accession>
<feature type="transmembrane region" description="Helical" evidence="9">
    <location>
        <begin position="223"/>
        <end position="243"/>
    </location>
</feature>
<dbReference type="PROSITE" id="PS50893">
    <property type="entry name" value="ABC_TRANSPORTER_2"/>
    <property type="match status" value="1"/>
</dbReference>
<proteinExistence type="predicted"/>
<dbReference type="Pfam" id="PF00005">
    <property type="entry name" value="ABC_tran"/>
    <property type="match status" value="1"/>
</dbReference>
<evidence type="ECO:0000256" key="7">
    <source>
        <dbReference type="ARBA" id="ARBA00022989"/>
    </source>
</evidence>
<comment type="caution">
    <text evidence="12">The sequence shown here is derived from an EMBL/GenBank/DDBJ whole genome shotgun (WGS) entry which is preliminary data.</text>
</comment>
<keyword evidence="5" id="KW-0547">Nucleotide-binding</keyword>
<keyword evidence="2" id="KW-0813">Transport</keyword>
<evidence type="ECO:0000259" key="10">
    <source>
        <dbReference type="PROSITE" id="PS50893"/>
    </source>
</evidence>
<feature type="transmembrane region" description="Helical" evidence="9">
    <location>
        <begin position="408"/>
        <end position="432"/>
    </location>
</feature>
<dbReference type="InterPro" id="IPR003593">
    <property type="entry name" value="AAA+_ATPase"/>
</dbReference>
<evidence type="ECO:0000256" key="6">
    <source>
        <dbReference type="ARBA" id="ARBA00022840"/>
    </source>
</evidence>
<dbReference type="GO" id="GO:0016887">
    <property type="term" value="F:ATP hydrolysis activity"/>
    <property type="evidence" value="ECO:0007669"/>
    <property type="project" value="InterPro"/>
</dbReference>
<dbReference type="SMART" id="SM00382">
    <property type="entry name" value="AAA"/>
    <property type="match status" value="1"/>
</dbReference>
<feature type="domain" description="ABC transporter" evidence="10">
    <location>
        <begin position="501"/>
        <end position="736"/>
    </location>
</feature>
<dbReference type="SUPFAM" id="SSF52540">
    <property type="entry name" value="P-loop containing nucleoside triphosphate hydrolases"/>
    <property type="match status" value="1"/>
</dbReference>
<evidence type="ECO:0000256" key="8">
    <source>
        <dbReference type="ARBA" id="ARBA00023136"/>
    </source>
</evidence>
<dbReference type="PANTHER" id="PTHR43394">
    <property type="entry name" value="ATP-DEPENDENT PERMEASE MDL1, MITOCHONDRIAL"/>
    <property type="match status" value="1"/>
</dbReference>
<gene>
    <name evidence="12" type="ORF">GCM10010873_01860</name>
</gene>
<dbReference type="EMBL" id="BSPP01000002">
    <property type="protein sequence ID" value="GLS85213.1"/>
    <property type="molecule type" value="Genomic_DNA"/>
</dbReference>
<feature type="domain" description="ABC transmembrane type-1" evidence="11">
    <location>
        <begin position="189"/>
        <end position="467"/>
    </location>
</feature>
<feature type="transmembrane region" description="Helical" evidence="9">
    <location>
        <begin position="295"/>
        <end position="318"/>
    </location>
</feature>
<evidence type="ECO:0000313" key="12">
    <source>
        <dbReference type="EMBL" id="GLS85213.1"/>
    </source>
</evidence>
<dbReference type="PROSITE" id="PS50929">
    <property type="entry name" value="ABC_TM1F"/>
    <property type="match status" value="1"/>
</dbReference>
<dbReference type="PANTHER" id="PTHR43394:SF1">
    <property type="entry name" value="ATP-BINDING CASSETTE SUB-FAMILY B MEMBER 10, MITOCHONDRIAL"/>
    <property type="match status" value="1"/>
</dbReference>
<dbReference type="InterPro" id="IPR011527">
    <property type="entry name" value="ABC1_TM_dom"/>
</dbReference>
<dbReference type="Pfam" id="PF00664">
    <property type="entry name" value="ABC_membrane"/>
    <property type="match status" value="1"/>
</dbReference>
<keyword evidence="6 12" id="KW-0067">ATP-binding</keyword>
<dbReference type="GO" id="GO:0005886">
    <property type="term" value="C:plasma membrane"/>
    <property type="evidence" value="ECO:0007669"/>
    <property type="project" value="UniProtKB-SubCell"/>
</dbReference>
<keyword evidence="8 9" id="KW-0472">Membrane</keyword>
<keyword evidence="7 9" id="KW-1133">Transmembrane helix</keyword>
<keyword evidence="13" id="KW-1185">Reference proteome</keyword>
<sequence length="768" mass="82550">MNDRVVAFDINAGRVAAGDVRTAVDNRAPQGRHNARVVNRAQLASVYAGLCGTDLAVADLVEQIQLASDAGQLGLPEVARALRSCGVAAQVDPVQATDPKHWPALAEMTSGQIVLVLGETADGVEVYDTSVDTMRAEVSHDDFAQVYAGRLLRVRTSVAELETRHVEAAKTPHWFWGEFKRYKRQLGEVAAGSLVANMLAVAVSLFSMQVYDRVIPYQSEPTLWVLALGAMLAIVLEAALKLARSGLMDSTGKRIELSVQARLMDKLLGMKHGPGQRSPSSLFAAMREFSSVREFFTATTIGTMADLPFILIFLALVASIGGNLVWILIAGGILMVLPGFLFQRRMVALTAATQGASTRAARLLYEAIFEAETVTTQRGEDRIKRIWAELSTLSAVKSSDQRHLTAMLGYWAQGVQQATYILAVVAGAYLVFAGDFTVGTIIAIGILAGRTLGPLAALSSTMSKWTNVKAALDGLEAIAQSNQAEEAGRHYLRRDKLVGAFELRNVEFRYDPKAAATVEINGLSIPAGQHIAVLGANGSGKSTLLRVLAGLYEPSAGRVLIDGVDLNQVHPRDLRRGVGYLGQEVRLFAGTLRDNLNMSQLERNDDRLFDALDFSGLGPFVRSHPRGLDLEIREMGEGLSVGQRQSIGWARIWLQNPAVAILDEPTAALDQTLETTLVSRLKTWLDGRTAIIATHRVPILQLTNRVVIMQNGRLVVDGPREAVLAHLNGGGVAAQAPASSRPPAAGVAIGSITPVKKAFSMQVGGAQP</sequence>
<evidence type="ECO:0000256" key="5">
    <source>
        <dbReference type="ARBA" id="ARBA00022741"/>
    </source>
</evidence>
<dbReference type="SUPFAM" id="SSF90123">
    <property type="entry name" value="ABC transporter transmembrane region"/>
    <property type="match status" value="1"/>
</dbReference>
<keyword evidence="3" id="KW-1003">Cell membrane</keyword>
<feature type="transmembrane region" description="Helical" evidence="9">
    <location>
        <begin position="324"/>
        <end position="342"/>
    </location>
</feature>
<evidence type="ECO:0000256" key="1">
    <source>
        <dbReference type="ARBA" id="ARBA00004651"/>
    </source>
</evidence>
<dbReference type="Gene3D" id="1.20.1560.10">
    <property type="entry name" value="ABC transporter type 1, transmembrane domain"/>
    <property type="match status" value="1"/>
</dbReference>
<dbReference type="FunFam" id="3.40.50.300:FF:000299">
    <property type="entry name" value="ABC transporter ATP-binding protein/permease"/>
    <property type="match status" value="1"/>
</dbReference>
<feature type="transmembrane region" description="Helical" evidence="9">
    <location>
        <begin position="189"/>
        <end position="211"/>
    </location>
</feature>
<dbReference type="Gene3D" id="3.40.50.300">
    <property type="entry name" value="P-loop containing nucleotide triphosphate hydrolases"/>
    <property type="match status" value="1"/>
</dbReference>
<dbReference type="Gene3D" id="3.90.70.10">
    <property type="entry name" value="Cysteine proteinases"/>
    <property type="match status" value="1"/>
</dbReference>
<dbReference type="RefSeq" id="WP_284323441.1">
    <property type="nucleotide sequence ID" value="NZ_BSPP01000002.1"/>
</dbReference>
<dbReference type="AlphaFoldDB" id="A0AA37TQJ7"/>
<protein>
    <submittedName>
        <fullName evidence="12">ABC transporter ATP-binding protein/permease</fullName>
    </submittedName>
</protein>
<evidence type="ECO:0000259" key="11">
    <source>
        <dbReference type="PROSITE" id="PS50929"/>
    </source>
</evidence>
<dbReference type="InterPro" id="IPR003439">
    <property type="entry name" value="ABC_transporter-like_ATP-bd"/>
</dbReference>
<evidence type="ECO:0000256" key="2">
    <source>
        <dbReference type="ARBA" id="ARBA00022448"/>
    </source>
</evidence>
<dbReference type="InterPro" id="IPR036640">
    <property type="entry name" value="ABC1_TM_sf"/>
</dbReference>
<evidence type="ECO:0000256" key="3">
    <source>
        <dbReference type="ARBA" id="ARBA00022475"/>
    </source>
</evidence>
<dbReference type="InterPro" id="IPR039421">
    <property type="entry name" value="Type_1_exporter"/>
</dbReference>
<organism evidence="12 13">
    <name type="scientific">Cypionkella aquatica</name>
    <dbReference type="NCBI Taxonomy" id="1756042"/>
    <lineage>
        <taxon>Bacteria</taxon>
        <taxon>Pseudomonadati</taxon>
        <taxon>Pseudomonadota</taxon>
        <taxon>Alphaproteobacteria</taxon>
        <taxon>Rhodobacterales</taxon>
        <taxon>Paracoccaceae</taxon>
        <taxon>Cypionkella</taxon>
    </lineage>
</organism>
<evidence type="ECO:0000256" key="9">
    <source>
        <dbReference type="SAM" id="Phobius"/>
    </source>
</evidence>
<comment type="subcellular location">
    <subcellularLocation>
        <location evidence="1">Cell membrane</location>
        <topology evidence="1">Multi-pass membrane protein</topology>
    </subcellularLocation>
</comment>
<dbReference type="Proteomes" id="UP001157355">
    <property type="component" value="Unassembled WGS sequence"/>
</dbReference>
<keyword evidence="4 9" id="KW-0812">Transmembrane</keyword>
<dbReference type="InterPro" id="IPR027417">
    <property type="entry name" value="P-loop_NTPase"/>
</dbReference>
<dbReference type="GO" id="GO:0005524">
    <property type="term" value="F:ATP binding"/>
    <property type="evidence" value="ECO:0007669"/>
    <property type="project" value="UniProtKB-KW"/>
</dbReference>
<dbReference type="GO" id="GO:0015421">
    <property type="term" value="F:ABC-type oligopeptide transporter activity"/>
    <property type="evidence" value="ECO:0007669"/>
    <property type="project" value="TreeGrafter"/>
</dbReference>
<name>A0AA37TQJ7_9RHOB</name>